<keyword evidence="7" id="KW-0333">Golgi apparatus</keyword>
<sequence length="225" mass="26736">MIEQEYIMLIMNCKKYVKKAAFQKRTWLPLIPSYLKFYHVIGDETMSDTYRFDDENRILWVKVADDYNSLPKKVINAYEAVFNTFQFNYLFKTDDDQILVNPKFFDMLTGLITKRVPRPHYGGFIVNVDKPYLSQYNKIHPELPEKLPLYVTKYCSGRFYFLSRSAISNLLNKKDAIYNEYLEDYAIGFHLDPIFKENILSLATNKFFTDIELSDFPKWVQEGKI</sequence>
<dbReference type="GO" id="GO:0006493">
    <property type="term" value="P:protein O-linked glycosylation"/>
    <property type="evidence" value="ECO:0007669"/>
    <property type="project" value="TreeGrafter"/>
</dbReference>
<evidence type="ECO:0000256" key="2">
    <source>
        <dbReference type="ARBA" id="ARBA00022676"/>
    </source>
</evidence>
<name>A0A6C0AQD3_9ZZZZ</name>
<keyword evidence="8" id="KW-0472">Membrane</keyword>
<evidence type="ECO:0000256" key="1">
    <source>
        <dbReference type="ARBA" id="ARBA00004323"/>
    </source>
</evidence>
<dbReference type="Gene3D" id="3.90.550.50">
    <property type="match status" value="1"/>
</dbReference>
<evidence type="ECO:0000256" key="5">
    <source>
        <dbReference type="ARBA" id="ARBA00022968"/>
    </source>
</evidence>
<evidence type="ECO:0000256" key="8">
    <source>
        <dbReference type="ARBA" id="ARBA00023136"/>
    </source>
</evidence>
<accession>A0A6C0AQD3</accession>
<dbReference type="PANTHER" id="PTHR11214:SF3">
    <property type="entry name" value="BETA-1,3-GALACTOSYLTRANSFERASE 6"/>
    <property type="match status" value="1"/>
</dbReference>
<evidence type="ECO:0000256" key="7">
    <source>
        <dbReference type="ARBA" id="ARBA00023034"/>
    </source>
</evidence>
<reference evidence="9" key="1">
    <citation type="journal article" date="2020" name="Nature">
        <title>Giant virus diversity and host interactions through global metagenomics.</title>
        <authorList>
            <person name="Schulz F."/>
            <person name="Roux S."/>
            <person name="Paez-Espino D."/>
            <person name="Jungbluth S."/>
            <person name="Walsh D.A."/>
            <person name="Denef V.J."/>
            <person name="McMahon K.D."/>
            <person name="Konstantinidis K.T."/>
            <person name="Eloe-Fadrosh E.A."/>
            <person name="Kyrpides N.C."/>
            <person name="Woyke T."/>
        </authorList>
    </citation>
    <scope>NUCLEOTIDE SEQUENCE</scope>
    <source>
        <strain evidence="9">GVMAG-S-1101165-79</strain>
    </source>
</reference>
<evidence type="ECO:0000256" key="3">
    <source>
        <dbReference type="ARBA" id="ARBA00022679"/>
    </source>
</evidence>
<proteinExistence type="predicted"/>
<evidence type="ECO:0008006" key="10">
    <source>
        <dbReference type="Google" id="ProtNLM"/>
    </source>
</evidence>
<keyword evidence="3" id="KW-0808">Transferase</keyword>
<dbReference type="AlphaFoldDB" id="A0A6C0AQD3"/>
<dbReference type="EMBL" id="MN740762">
    <property type="protein sequence ID" value="QHS81984.1"/>
    <property type="molecule type" value="Genomic_DNA"/>
</dbReference>
<evidence type="ECO:0000256" key="6">
    <source>
        <dbReference type="ARBA" id="ARBA00022989"/>
    </source>
</evidence>
<keyword evidence="6" id="KW-1133">Transmembrane helix</keyword>
<keyword evidence="5" id="KW-0735">Signal-anchor</keyword>
<keyword evidence="4" id="KW-0812">Transmembrane</keyword>
<keyword evidence="2" id="KW-0328">Glycosyltransferase</keyword>
<evidence type="ECO:0000313" key="9">
    <source>
        <dbReference type="EMBL" id="QHS81984.1"/>
    </source>
</evidence>
<evidence type="ECO:0000256" key="4">
    <source>
        <dbReference type="ARBA" id="ARBA00022692"/>
    </source>
</evidence>
<dbReference type="InterPro" id="IPR002659">
    <property type="entry name" value="Glyco_trans_31"/>
</dbReference>
<dbReference type="GO" id="GO:0000139">
    <property type="term" value="C:Golgi membrane"/>
    <property type="evidence" value="ECO:0007669"/>
    <property type="project" value="UniProtKB-SubCell"/>
</dbReference>
<dbReference type="PANTHER" id="PTHR11214">
    <property type="entry name" value="BETA-1,3-N-ACETYLGLUCOSAMINYLTRANSFERASE"/>
    <property type="match status" value="1"/>
</dbReference>
<dbReference type="GO" id="GO:0016758">
    <property type="term" value="F:hexosyltransferase activity"/>
    <property type="evidence" value="ECO:0007669"/>
    <property type="project" value="InterPro"/>
</dbReference>
<dbReference type="Pfam" id="PF01762">
    <property type="entry name" value="Galactosyl_T"/>
    <property type="match status" value="1"/>
</dbReference>
<comment type="subcellular location">
    <subcellularLocation>
        <location evidence="1">Golgi apparatus membrane</location>
        <topology evidence="1">Single-pass type II membrane protein</topology>
    </subcellularLocation>
</comment>
<organism evidence="9">
    <name type="scientific">viral metagenome</name>
    <dbReference type="NCBI Taxonomy" id="1070528"/>
    <lineage>
        <taxon>unclassified sequences</taxon>
        <taxon>metagenomes</taxon>
        <taxon>organismal metagenomes</taxon>
    </lineage>
</organism>
<protein>
    <recommendedName>
        <fullName evidence="10">Hexosyltransferase</fullName>
    </recommendedName>
</protein>